<organism evidence="2 3">
    <name type="scientific">Effrenium voratum</name>
    <dbReference type="NCBI Taxonomy" id="2562239"/>
    <lineage>
        <taxon>Eukaryota</taxon>
        <taxon>Sar</taxon>
        <taxon>Alveolata</taxon>
        <taxon>Dinophyceae</taxon>
        <taxon>Suessiales</taxon>
        <taxon>Symbiodiniaceae</taxon>
        <taxon>Effrenium</taxon>
    </lineage>
</organism>
<dbReference type="EMBL" id="CAUJNA010000624">
    <property type="protein sequence ID" value="CAJ1379389.1"/>
    <property type="molecule type" value="Genomic_DNA"/>
</dbReference>
<comment type="caution">
    <text evidence="2">The sequence shown here is derived from an EMBL/GenBank/DDBJ whole genome shotgun (WGS) entry which is preliminary data.</text>
</comment>
<proteinExistence type="predicted"/>
<evidence type="ECO:0000313" key="2">
    <source>
        <dbReference type="EMBL" id="CAJ1379389.1"/>
    </source>
</evidence>
<keyword evidence="3" id="KW-1185">Reference proteome</keyword>
<name>A0AA36I1P2_9DINO</name>
<reference evidence="2" key="1">
    <citation type="submission" date="2023-08" db="EMBL/GenBank/DDBJ databases">
        <authorList>
            <person name="Chen Y."/>
            <person name="Shah S."/>
            <person name="Dougan E. K."/>
            <person name="Thang M."/>
            <person name="Chan C."/>
        </authorList>
    </citation>
    <scope>NUCLEOTIDE SEQUENCE</scope>
</reference>
<gene>
    <name evidence="2" type="ORF">EVOR1521_LOCUS7644</name>
</gene>
<evidence type="ECO:0000256" key="1">
    <source>
        <dbReference type="SAM" id="MobiDB-lite"/>
    </source>
</evidence>
<sequence length="538" mass="56321">MDGKDGLAEGFGELLPEEAEFEVRVNDQEGRYMVASKDLEQDTWFLLESPVVCWPLSKQGGADGVDAGLSEVGSWCEGCLRELPELPEPERRLRPRLTSKPPRLCEPCAAGGWGQMLTEEELSSWRRWQQQRSPSSCVGLEAFGRCLARVALTAMKAKEAGLPGPEALGCALAPFERLQGPPQGSAVELHGTSPAEVAETLGCSEPFRSRLQSALGSDSARSAAGDATFAGRMGIKGLVEANNSAELLRLAYLQSRKMRKITSVAAMRSSEATGVVAYMQNVTDPGMDSGLFGGKLLSKIGGLAGEKDPLKWQIDTGEGFLKDAPDDMMGDMLGAGMAMAKGLMKKKKGKKGKGGGLAGLAKGLLSAGSPPKVDMAAYEMQKQLRITEDFARRAVLTAAQLEDSIGKASGLANETVGKSAELLNLPGFPPQALRRPPPPKGFGDRPSDMAPAFLDFLYQIPWKERVAAGPNSILAMADPYSEPGGVGREVHDFFGSPPLPPPPGGDDDGQAGLAGAASGALGAASGALGAAAGLATAL</sequence>
<accession>A0AA36I1P2</accession>
<evidence type="ECO:0000313" key="3">
    <source>
        <dbReference type="Proteomes" id="UP001178507"/>
    </source>
</evidence>
<feature type="region of interest" description="Disordered" evidence="1">
    <location>
        <begin position="491"/>
        <end position="513"/>
    </location>
</feature>
<dbReference type="Proteomes" id="UP001178507">
    <property type="component" value="Unassembled WGS sequence"/>
</dbReference>
<dbReference type="AlphaFoldDB" id="A0AA36I1P2"/>
<protein>
    <submittedName>
        <fullName evidence="2">Uncharacterized protein</fullName>
    </submittedName>
</protein>